<protein>
    <recommendedName>
        <fullName evidence="3">Methyltransferase domain-containing protein</fullName>
    </recommendedName>
</protein>
<sequence>MKIEDKSQQTLFTQQWNIYQKVIRNNYMYHAEIVDIVSCEIGKFTSLSILDLGCGDAYIFSQSIKNVNNRHKQIDYRGIDLSPAALEIGKTNLQSLSGNIQLINNDLLSELQTNQHRYDIILLGYSLHHLNTEQKQQCFSLISRHLSNQGVFIFYDLEMTADENQPAYIKRACDVFTEQWHDFDDEAISSICSHVIDNDLPENEHFYKKCFRQTGLSVIKKMFRDRQQLFSVYVVNNP</sequence>
<dbReference type="RefSeq" id="WP_080524104.1">
    <property type="nucleotide sequence ID" value="NZ_LPUF01000003.1"/>
</dbReference>
<evidence type="ECO:0000313" key="4">
    <source>
        <dbReference type="EMBL" id="OQK15880.1"/>
    </source>
</evidence>
<dbReference type="Pfam" id="PF13649">
    <property type="entry name" value="Methyltransf_25"/>
    <property type="match status" value="1"/>
</dbReference>
<reference evidence="4 5" key="1">
    <citation type="submission" date="2015-12" db="EMBL/GenBank/DDBJ databases">
        <authorList>
            <person name="Shamseldin A."/>
            <person name="Moawad H."/>
            <person name="Abd El-Rahim W.M."/>
            <person name="Sadowsky M.J."/>
        </authorList>
    </citation>
    <scope>NUCLEOTIDE SEQUENCE [LARGE SCALE GENOMIC DNA]</scope>
    <source>
        <strain evidence="4 5">WF1</strain>
    </source>
</reference>
<accession>A0A1V8M2U0</accession>
<dbReference type="CDD" id="cd02440">
    <property type="entry name" value="AdoMet_MTases"/>
    <property type="match status" value="1"/>
</dbReference>
<dbReference type="Proteomes" id="UP000191980">
    <property type="component" value="Unassembled WGS sequence"/>
</dbReference>
<dbReference type="SUPFAM" id="SSF53335">
    <property type="entry name" value="S-adenosyl-L-methionine-dependent methyltransferases"/>
    <property type="match status" value="1"/>
</dbReference>
<dbReference type="InterPro" id="IPR029063">
    <property type="entry name" value="SAM-dependent_MTases_sf"/>
</dbReference>
<dbReference type="PANTHER" id="PTHR43861">
    <property type="entry name" value="TRANS-ACONITATE 2-METHYLTRANSFERASE-RELATED"/>
    <property type="match status" value="1"/>
</dbReference>
<name>A0A1V8M2U0_9GAMM</name>
<evidence type="ECO:0000256" key="2">
    <source>
        <dbReference type="ARBA" id="ARBA00022679"/>
    </source>
</evidence>
<comment type="caution">
    <text evidence="4">The sequence shown here is derived from an EMBL/GenBank/DDBJ whole genome shotgun (WGS) entry which is preliminary data.</text>
</comment>
<keyword evidence="2" id="KW-0808">Transferase</keyword>
<dbReference type="GO" id="GO:0008168">
    <property type="term" value="F:methyltransferase activity"/>
    <property type="evidence" value="ECO:0007669"/>
    <property type="project" value="UniProtKB-KW"/>
</dbReference>
<dbReference type="InterPro" id="IPR041698">
    <property type="entry name" value="Methyltransf_25"/>
</dbReference>
<dbReference type="GO" id="GO:0032259">
    <property type="term" value="P:methylation"/>
    <property type="evidence" value="ECO:0007669"/>
    <property type="project" value="UniProtKB-KW"/>
</dbReference>
<dbReference type="EMBL" id="LPUF01000003">
    <property type="protein sequence ID" value="OQK15880.1"/>
    <property type="molecule type" value="Genomic_DNA"/>
</dbReference>
<dbReference type="OrthoDB" id="552816at2"/>
<organism evidence="4 5">
    <name type="scientific">Methyloprofundus sedimenti</name>
    <dbReference type="NCBI Taxonomy" id="1420851"/>
    <lineage>
        <taxon>Bacteria</taxon>
        <taxon>Pseudomonadati</taxon>
        <taxon>Pseudomonadota</taxon>
        <taxon>Gammaproteobacteria</taxon>
        <taxon>Methylococcales</taxon>
        <taxon>Methylococcaceae</taxon>
        <taxon>Methyloprofundus</taxon>
    </lineage>
</organism>
<keyword evidence="1" id="KW-0489">Methyltransferase</keyword>
<evidence type="ECO:0000313" key="5">
    <source>
        <dbReference type="Proteomes" id="UP000191980"/>
    </source>
</evidence>
<evidence type="ECO:0000259" key="3">
    <source>
        <dbReference type="Pfam" id="PF13649"/>
    </source>
</evidence>
<dbReference type="PANTHER" id="PTHR43861:SF1">
    <property type="entry name" value="TRANS-ACONITATE 2-METHYLTRANSFERASE"/>
    <property type="match status" value="1"/>
</dbReference>
<keyword evidence="5" id="KW-1185">Reference proteome</keyword>
<dbReference type="AlphaFoldDB" id="A0A1V8M2U0"/>
<dbReference type="Gene3D" id="3.40.50.150">
    <property type="entry name" value="Vaccinia Virus protein VP39"/>
    <property type="match status" value="1"/>
</dbReference>
<evidence type="ECO:0000256" key="1">
    <source>
        <dbReference type="ARBA" id="ARBA00022603"/>
    </source>
</evidence>
<proteinExistence type="predicted"/>
<dbReference type="STRING" id="1420851.AU255_16965"/>
<feature type="domain" description="Methyltransferase" evidence="3">
    <location>
        <begin position="49"/>
        <end position="150"/>
    </location>
</feature>
<gene>
    <name evidence="4" type="ORF">AU255_16965</name>
</gene>